<comment type="caution">
    <text evidence="1">The sequence shown here is derived from an EMBL/GenBank/DDBJ whole genome shotgun (WGS) entry which is preliminary data.</text>
</comment>
<evidence type="ECO:0000313" key="2">
    <source>
        <dbReference type="Proteomes" id="UP000766153"/>
    </source>
</evidence>
<evidence type="ECO:0000313" key="1">
    <source>
        <dbReference type="EMBL" id="MBI0105559.1"/>
    </source>
</evidence>
<dbReference type="Proteomes" id="UP000766153">
    <property type="component" value="Unassembled WGS sequence"/>
</dbReference>
<keyword evidence="2" id="KW-1185">Reference proteome</keyword>
<gene>
    <name evidence="1" type="ORF">H3T91_03485</name>
</gene>
<reference evidence="1 2" key="1">
    <citation type="submission" date="2020-07" db="EMBL/GenBank/DDBJ databases">
        <title>Isolated bacteria genomes of Apis mellifera.</title>
        <authorList>
            <person name="Wu J."/>
            <person name="Zheng H."/>
        </authorList>
    </citation>
    <scope>NUCLEOTIDE SEQUENCE [LARGE SCALE GENOMIC DNA]</scope>
    <source>
        <strain evidence="1 2">B14448H7</strain>
    </source>
</reference>
<proteinExistence type="predicted"/>
<dbReference type="EMBL" id="JACFRB010000001">
    <property type="protein sequence ID" value="MBI0105559.1"/>
    <property type="molecule type" value="Genomic_DNA"/>
</dbReference>
<accession>A0ABS0QUJ3</accession>
<sequence>MASTGGAHAIPSDWLVNDCHEIWTDSAGTRRCFWYQPAGLELSDMSESYDGYLSAI</sequence>
<name>A0ABS0QUJ3_9BIFI</name>
<organism evidence="1 2">
    <name type="scientific">Bifidobacterium polysaccharolyticum</name>
    <dbReference type="NCBI Taxonomy" id="2750967"/>
    <lineage>
        <taxon>Bacteria</taxon>
        <taxon>Bacillati</taxon>
        <taxon>Actinomycetota</taxon>
        <taxon>Actinomycetes</taxon>
        <taxon>Bifidobacteriales</taxon>
        <taxon>Bifidobacteriaceae</taxon>
        <taxon>Bifidobacterium</taxon>
    </lineage>
</organism>
<protein>
    <submittedName>
        <fullName evidence="1">Uncharacterized protein</fullName>
    </submittedName>
</protein>
<dbReference type="RefSeq" id="WP_176694610.1">
    <property type="nucleotide sequence ID" value="NZ_JACFRB010000001.1"/>
</dbReference>